<dbReference type="Pfam" id="PF13531">
    <property type="entry name" value="SBP_bac_11"/>
    <property type="match status" value="1"/>
</dbReference>
<dbReference type="EMBL" id="LR131271">
    <property type="protein sequence ID" value="VDR26034.1"/>
    <property type="molecule type" value="Genomic_DNA"/>
</dbReference>
<dbReference type="PANTHER" id="PTHR30632">
    <property type="entry name" value="MOLYBDATE-BINDING PERIPLASMIC PROTEIN"/>
    <property type="match status" value="1"/>
</dbReference>
<dbReference type="Proteomes" id="UP000274346">
    <property type="component" value="Chromosome"/>
</dbReference>
<comment type="similarity">
    <text evidence="1">Belongs to the bacterial solute-binding protein 1 family. WtpA subfamily.</text>
</comment>
<evidence type="ECO:0000313" key="3">
    <source>
        <dbReference type="EMBL" id="VDR26034.1"/>
    </source>
</evidence>
<keyword evidence="2" id="KW-0732">Signal</keyword>
<sequence>MSMQGKTKFTLAAVLALQFAHAAMAQDIRVTYAGSMGKVMDQGLGPAFAKAQNGDYQGQGQGAYGMARLLASHKLTADVFVSITPGPMQILKDAGLIDEAIPVASTSMVVAYSPKGKYATQFAAANKNQDASWLKLLAQKDISFGRTDPYVDPKGQNIVFTLLLAEKYYRQPGISNKILGELQNPAQTHQEGGLLSRLESGQVDAAAGYESEVLSAHLPYVALPDEINLSNPAMAKQWYDTVSFTIKDSAGKDQTLHTQPLVFYAAVLKNAPNGVEQGEKFVQFMQSAQGQQLFKQYGYAAAKGENLYAR</sequence>
<proteinExistence type="inferred from homology"/>
<dbReference type="PANTHER" id="PTHR30632:SF16">
    <property type="entry name" value="MOLYBDATE_TUNGSTATE-BINDING PROTEIN WTPA"/>
    <property type="match status" value="1"/>
</dbReference>
<feature type="signal peptide" evidence="2">
    <location>
        <begin position="1"/>
        <end position="25"/>
    </location>
</feature>
<evidence type="ECO:0000256" key="2">
    <source>
        <dbReference type="SAM" id="SignalP"/>
    </source>
</evidence>
<accession>A0A3P8IV83</accession>
<evidence type="ECO:0000256" key="1">
    <source>
        <dbReference type="ARBA" id="ARBA00009438"/>
    </source>
</evidence>
<dbReference type="AlphaFoldDB" id="A0A3P8IV83"/>
<reference evidence="3 4" key="1">
    <citation type="submission" date="2018-12" db="EMBL/GenBank/DDBJ databases">
        <authorList>
            <consortium name="Pathogen Informatics"/>
        </authorList>
    </citation>
    <scope>NUCLEOTIDE SEQUENCE [LARGE SCALE GENOMIC DNA]</scope>
    <source>
        <strain evidence="3 4">NCTC13098</strain>
    </source>
</reference>
<dbReference type="GO" id="GO:0015689">
    <property type="term" value="P:molybdate ion transport"/>
    <property type="evidence" value="ECO:0007669"/>
    <property type="project" value="TreeGrafter"/>
</dbReference>
<dbReference type="Gene3D" id="3.40.190.10">
    <property type="entry name" value="Periplasmic binding protein-like II"/>
    <property type="match status" value="2"/>
</dbReference>
<feature type="chain" id="PRO_5018021018" evidence="2">
    <location>
        <begin position="26"/>
        <end position="310"/>
    </location>
</feature>
<dbReference type="SUPFAM" id="SSF53850">
    <property type="entry name" value="Periplasmic binding protein-like II"/>
    <property type="match status" value="1"/>
</dbReference>
<protein>
    <submittedName>
        <fullName evidence="3">Molybdate ABC transporter periplasmic substrate-binding protein</fullName>
    </submittedName>
</protein>
<dbReference type="KEGG" id="rtg:NCTC13098_02371"/>
<dbReference type="GO" id="GO:0030973">
    <property type="term" value="F:molybdate ion binding"/>
    <property type="evidence" value="ECO:0007669"/>
    <property type="project" value="TreeGrafter"/>
</dbReference>
<evidence type="ECO:0000313" key="4">
    <source>
        <dbReference type="Proteomes" id="UP000274346"/>
    </source>
</evidence>
<name>A0A3P8IV83_RAOTE</name>
<organism evidence="3 4">
    <name type="scientific">Raoultella terrigena</name>
    <name type="common">Klebsiella terrigena</name>
    <dbReference type="NCBI Taxonomy" id="577"/>
    <lineage>
        <taxon>Bacteria</taxon>
        <taxon>Pseudomonadati</taxon>
        <taxon>Pseudomonadota</taxon>
        <taxon>Gammaproteobacteria</taxon>
        <taxon>Enterobacterales</taxon>
        <taxon>Enterobacteriaceae</taxon>
        <taxon>Klebsiella/Raoultella group</taxon>
        <taxon>Raoultella</taxon>
    </lineage>
</organism>
<dbReference type="CDD" id="cd13540">
    <property type="entry name" value="PBP2_ModA_WtpA"/>
    <property type="match status" value="1"/>
</dbReference>
<gene>
    <name evidence="3" type="ORF">NCTC13098_02371</name>
</gene>
<dbReference type="InterPro" id="IPR050682">
    <property type="entry name" value="ModA/WtpA"/>
</dbReference>